<dbReference type="STRING" id="670483.S7QA21"/>
<feature type="region of interest" description="Disordered" evidence="15">
    <location>
        <begin position="477"/>
        <end position="510"/>
    </location>
</feature>
<dbReference type="KEGG" id="gtr:GLOTRDRAFT_138400"/>
<keyword evidence="7" id="KW-0479">Metal-binding</keyword>
<keyword evidence="5" id="KW-0808">Transferase</keyword>
<gene>
    <name evidence="18" type="ORF">GLOTRDRAFT_138400</name>
</gene>
<comment type="pathway">
    <text evidence="3">Protein modification; protein ubiquitination.</text>
</comment>
<keyword evidence="8" id="KW-0732">Signal</keyword>
<dbReference type="InterPro" id="IPR001841">
    <property type="entry name" value="Znf_RING"/>
</dbReference>
<reference evidence="18 19" key="1">
    <citation type="journal article" date="2012" name="Science">
        <title>The Paleozoic origin of enzymatic lignin decomposition reconstructed from 31 fungal genomes.</title>
        <authorList>
            <person name="Floudas D."/>
            <person name="Binder M."/>
            <person name="Riley R."/>
            <person name="Barry K."/>
            <person name="Blanchette R.A."/>
            <person name="Henrissat B."/>
            <person name="Martinez A.T."/>
            <person name="Otillar R."/>
            <person name="Spatafora J.W."/>
            <person name="Yadav J.S."/>
            <person name="Aerts A."/>
            <person name="Benoit I."/>
            <person name="Boyd A."/>
            <person name="Carlson A."/>
            <person name="Copeland A."/>
            <person name="Coutinho P.M."/>
            <person name="de Vries R.P."/>
            <person name="Ferreira P."/>
            <person name="Findley K."/>
            <person name="Foster B."/>
            <person name="Gaskell J."/>
            <person name="Glotzer D."/>
            <person name="Gorecki P."/>
            <person name="Heitman J."/>
            <person name="Hesse C."/>
            <person name="Hori C."/>
            <person name="Igarashi K."/>
            <person name="Jurgens J.A."/>
            <person name="Kallen N."/>
            <person name="Kersten P."/>
            <person name="Kohler A."/>
            <person name="Kuees U."/>
            <person name="Kumar T.K.A."/>
            <person name="Kuo A."/>
            <person name="LaButti K."/>
            <person name="Larrondo L.F."/>
            <person name="Lindquist E."/>
            <person name="Ling A."/>
            <person name="Lombard V."/>
            <person name="Lucas S."/>
            <person name="Lundell T."/>
            <person name="Martin R."/>
            <person name="McLaughlin D.J."/>
            <person name="Morgenstern I."/>
            <person name="Morin E."/>
            <person name="Murat C."/>
            <person name="Nagy L.G."/>
            <person name="Nolan M."/>
            <person name="Ohm R.A."/>
            <person name="Patyshakuliyeva A."/>
            <person name="Rokas A."/>
            <person name="Ruiz-Duenas F.J."/>
            <person name="Sabat G."/>
            <person name="Salamov A."/>
            <person name="Samejima M."/>
            <person name="Schmutz J."/>
            <person name="Slot J.C."/>
            <person name="St John F."/>
            <person name="Stenlid J."/>
            <person name="Sun H."/>
            <person name="Sun S."/>
            <person name="Syed K."/>
            <person name="Tsang A."/>
            <person name="Wiebenga A."/>
            <person name="Young D."/>
            <person name="Pisabarro A."/>
            <person name="Eastwood D.C."/>
            <person name="Martin F."/>
            <person name="Cullen D."/>
            <person name="Grigoriev I.V."/>
            <person name="Hibbett D.S."/>
        </authorList>
    </citation>
    <scope>NUCLEOTIDE SEQUENCE [LARGE SCALE GENOMIC DNA]</scope>
    <source>
        <strain evidence="18 19">ATCC 11539</strain>
    </source>
</reference>
<accession>S7QA21</accession>
<keyword evidence="10" id="KW-0833">Ubl conjugation pathway</keyword>
<name>S7QA21_GLOTA</name>
<evidence type="ECO:0000256" key="15">
    <source>
        <dbReference type="SAM" id="MobiDB-lite"/>
    </source>
</evidence>
<dbReference type="Pfam" id="PF13639">
    <property type="entry name" value="zf-RING_2"/>
    <property type="match status" value="1"/>
</dbReference>
<feature type="region of interest" description="Disordered" evidence="15">
    <location>
        <begin position="1"/>
        <end position="26"/>
    </location>
</feature>
<evidence type="ECO:0000256" key="16">
    <source>
        <dbReference type="SAM" id="Phobius"/>
    </source>
</evidence>
<keyword evidence="11" id="KW-0862">Zinc</keyword>
<keyword evidence="19" id="KW-1185">Reference proteome</keyword>
<dbReference type="GO" id="GO:0043161">
    <property type="term" value="P:proteasome-mediated ubiquitin-dependent protein catabolic process"/>
    <property type="evidence" value="ECO:0007669"/>
    <property type="project" value="TreeGrafter"/>
</dbReference>
<feature type="compositionally biased region" description="Low complexity" evidence="15">
    <location>
        <begin position="477"/>
        <end position="486"/>
    </location>
</feature>
<evidence type="ECO:0000256" key="3">
    <source>
        <dbReference type="ARBA" id="ARBA00004906"/>
    </source>
</evidence>
<evidence type="ECO:0000256" key="2">
    <source>
        <dbReference type="ARBA" id="ARBA00004127"/>
    </source>
</evidence>
<keyword evidence="12 16" id="KW-1133">Transmembrane helix</keyword>
<feature type="compositionally biased region" description="Polar residues" evidence="15">
    <location>
        <begin position="491"/>
        <end position="510"/>
    </location>
</feature>
<proteinExistence type="predicted"/>
<evidence type="ECO:0000313" key="18">
    <source>
        <dbReference type="EMBL" id="EPQ56751.1"/>
    </source>
</evidence>
<dbReference type="OrthoDB" id="9984778at2759"/>
<feature type="transmembrane region" description="Helical" evidence="16">
    <location>
        <begin position="613"/>
        <end position="630"/>
    </location>
</feature>
<feature type="transmembrane region" description="Helical" evidence="16">
    <location>
        <begin position="371"/>
        <end position="394"/>
    </location>
</feature>
<evidence type="ECO:0000313" key="19">
    <source>
        <dbReference type="Proteomes" id="UP000030669"/>
    </source>
</evidence>
<evidence type="ECO:0000259" key="17">
    <source>
        <dbReference type="PROSITE" id="PS50089"/>
    </source>
</evidence>
<dbReference type="AlphaFoldDB" id="S7QA21"/>
<evidence type="ECO:0000256" key="9">
    <source>
        <dbReference type="ARBA" id="ARBA00022771"/>
    </source>
</evidence>
<evidence type="ECO:0000256" key="12">
    <source>
        <dbReference type="ARBA" id="ARBA00022989"/>
    </source>
</evidence>
<dbReference type="InterPro" id="IPR050731">
    <property type="entry name" value="HRD1_E3_ubiq-ligases"/>
</dbReference>
<feature type="transmembrane region" description="Helical" evidence="16">
    <location>
        <begin position="415"/>
        <end position="436"/>
    </location>
</feature>
<dbReference type="GO" id="GO:0012505">
    <property type="term" value="C:endomembrane system"/>
    <property type="evidence" value="ECO:0007669"/>
    <property type="project" value="UniProtKB-SubCell"/>
</dbReference>
<evidence type="ECO:0000256" key="1">
    <source>
        <dbReference type="ARBA" id="ARBA00000900"/>
    </source>
</evidence>
<dbReference type="InterPro" id="IPR013083">
    <property type="entry name" value="Znf_RING/FYVE/PHD"/>
</dbReference>
<dbReference type="RefSeq" id="XP_007865424.1">
    <property type="nucleotide sequence ID" value="XM_007867233.1"/>
</dbReference>
<comment type="subcellular location">
    <subcellularLocation>
        <location evidence="2">Endomembrane system</location>
        <topology evidence="2">Multi-pass membrane protein</topology>
    </subcellularLocation>
</comment>
<dbReference type="OMA" id="LEGWMRF"/>
<evidence type="ECO:0000256" key="8">
    <source>
        <dbReference type="ARBA" id="ARBA00022729"/>
    </source>
</evidence>
<dbReference type="SMART" id="SM00184">
    <property type="entry name" value="RING"/>
    <property type="match status" value="1"/>
</dbReference>
<dbReference type="GeneID" id="19303978"/>
<sequence length="753" mass="83192">MNAGGLGETRERDEETAPGNNPVEAQRPRNSISSFIFISFILFLLTNHNGAELVAQNQYRDALRSYNWQLGNYSAWLNGTESNFTLPETEPLLEPLIHSFVAPGNELNPSTSSYYSNITGYIQCTLHFHNITTPHSFNSSEMPLPAWAPLADSLMKGANMTELVERVSVGGWNLSAPKKLGWNGAEKFAPTSWRFNSSTPREDVAMVHGRMDMTDPNTGAEFRLTFEGVHFLKNGSVYGLAEPGDISPDIRLLPGVVPQPYKNLTAQLVEPEMARRVARLQAQLDSGTMDFSVINDDQSQSRPRCSLTLFMQLKPTSIPRDRMRELEAEMLNPTGITTVKDPGIKIEGVLVSKECGFVWELQDGEGVRSAAWFRMVTTYAGIAALVYLCLLGLLARQMNVSNTPTNLSRLSRWSFLTQALADSIFFAGHITFAVVTEGKPSVSLAAPAFLACLLFVYEAQFAILIFQIQAPEDSAPVPAPAAARQAGESGDASQQSEPGVPSPNVSSAPSLSDRIRSIYSRVTSHPQFKLWFTLAVFIVFVIRISIYPPLALFVLGGMYAGLWIPQIYRSARRGRTSGMNMEYLVGTTILRLAIAYYFLAYKGNILDIEAKEWFWPLAAVLVAEVLVIRLQELFGPAFFLPKRLSNVPTYDYHPPIPLPDPEAPEQSLGDCAICMDAILVDPVNSKRARSSDGKEPGDLDLGGLLNRVSRGASGGRKNYSLAPCHHLFHTECLERWLAIKNICPQCRRPLPPL</sequence>
<dbReference type="Gene3D" id="3.30.40.10">
    <property type="entry name" value="Zinc/RING finger domain, C3HC4 (zinc finger)"/>
    <property type="match status" value="1"/>
</dbReference>
<protein>
    <recommendedName>
        <fullName evidence="4">RING-type E3 ubiquitin transferase</fullName>
        <ecNumber evidence="4">2.3.2.27</ecNumber>
    </recommendedName>
</protein>
<dbReference type="eggNOG" id="KOG0828">
    <property type="taxonomic scope" value="Eukaryota"/>
</dbReference>
<keyword evidence="6 16" id="KW-0812">Transmembrane</keyword>
<dbReference type="EMBL" id="KB469300">
    <property type="protein sequence ID" value="EPQ56751.1"/>
    <property type="molecule type" value="Genomic_DNA"/>
</dbReference>
<dbReference type="EC" id="2.3.2.27" evidence="4"/>
<evidence type="ECO:0000256" key="6">
    <source>
        <dbReference type="ARBA" id="ARBA00022692"/>
    </source>
</evidence>
<dbReference type="GO" id="GO:0044695">
    <property type="term" value="C:Dsc E3 ubiquitin ligase complex"/>
    <property type="evidence" value="ECO:0007669"/>
    <property type="project" value="TreeGrafter"/>
</dbReference>
<feature type="transmembrane region" description="Helical" evidence="16">
    <location>
        <begin position="552"/>
        <end position="571"/>
    </location>
</feature>
<evidence type="ECO:0000256" key="5">
    <source>
        <dbReference type="ARBA" id="ARBA00022679"/>
    </source>
</evidence>
<dbReference type="GO" id="GO:0061630">
    <property type="term" value="F:ubiquitin protein ligase activity"/>
    <property type="evidence" value="ECO:0007669"/>
    <property type="project" value="UniProtKB-EC"/>
</dbReference>
<dbReference type="PROSITE" id="PS50089">
    <property type="entry name" value="ZF_RING_2"/>
    <property type="match status" value="1"/>
</dbReference>
<keyword evidence="9 14" id="KW-0863">Zinc-finger</keyword>
<evidence type="ECO:0000256" key="14">
    <source>
        <dbReference type="PROSITE-ProRule" id="PRU00175"/>
    </source>
</evidence>
<evidence type="ECO:0000256" key="11">
    <source>
        <dbReference type="ARBA" id="ARBA00022833"/>
    </source>
</evidence>
<evidence type="ECO:0000256" key="4">
    <source>
        <dbReference type="ARBA" id="ARBA00012483"/>
    </source>
</evidence>
<dbReference type="PANTHER" id="PTHR22763">
    <property type="entry name" value="RING ZINC FINGER PROTEIN"/>
    <property type="match status" value="1"/>
</dbReference>
<dbReference type="PANTHER" id="PTHR22763:SF162">
    <property type="entry name" value="TRANSMEMBRANE E3 UBIQUITIN-PROTEIN LIGASE 1"/>
    <property type="match status" value="1"/>
</dbReference>
<feature type="domain" description="RING-type" evidence="17">
    <location>
        <begin position="671"/>
        <end position="747"/>
    </location>
</feature>
<evidence type="ECO:0000256" key="7">
    <source>
        <dbReference type="ARBA" id="ARBA00022723"/>
    </source>
</evidence>
<dbReference type="SUPFAM" id="SSF57850">
    <property type="entry name" value="RING/U-box"/>
    <property type="match status" value="1"/>
</dbReference>
<comment type="catalytic activity">
    <reaction evidence="1">
        <text>S-ubiquitinyl-[E2 ubiquitin-conjugating enzyme]-L-cysteine + [acceptor protein]-L-lysine = [E2 ubiquitin-conjugating enzyme]-L-cysteine + N(6)-ubiquitinyl-[acceptor protein]-L-lysine.</text>
        <dbReference type="EC" id="2.3.2.27"/>
    </reaction>
</comment>
<feature type="transmembrane region" description="Helical" evidence="16">
    <location>
        <begin position="442"/>
        <end position="466"/>
    </location>
</feature>
<dbReference type="InterPro" id="IPR021319">
    <property type="entry name" value="DUF2921"/>
</dbReference>
<dbReference type="Pfam" id="PF11145">
    <property type="entry name" value="DUF2921"/>
    <property type="match status" value="1"/>
</dbReference>
<dbReference type="HOGENOM" id="CLU_014026_0_0_1"/>
<evidence type="ECO:0000256" key="10">
    <source>
        <dbReference type="ARBA" id="ARBA00022786"/>
    </source>
</evidence>
<keyword evidence="13 16" id="KW-0472">Membrane</keyword>
<dbReference type="Proteomes" id="UP000030669">
    <property type="component" value="Unassembled WGS sequence"/>
</dbReference>
<organism evidence="18 19">
    <name type="scientific">Gloeophyllum trabeum (strain ATCC 11539 / FP-39264 / Madison 617)</name>
    <name type="common">Brown rot fungus</name>
    <dbReference type="NCBI Taxonomy" id="670483"/>
    <lineage>
        <taxon>Eukaryota</taxon>
        <taxon>Fungi</taxon>
        <taxon>Dikarya</taxon>
        <taxon>Basidiomycota</taxon>
        <taxon>Agaricomycotina</taxon>
        <taxon>Agaricomycetes</taxon>
        <taxon>Gloeophyllales</taxon>
        <taxon>Gloeophyllaceae</taxon>
        <taxon>Gloeophyllum</taxon>
    </lineage>
</organism>
<feature type="transmembrane region" description="Helical" evidence="16">
    <location>
        <begin position="583"/>
        <end position="601"/>
    </location>
</feature>
<evidence type="ECO:0000256" key="13">
    <source>
        <dbReference type="ARBA" id="ARBA00023136"/>
    </source>
</evidence>
<dbReference type="GO" id="GO:0008270">
    <property type="term" value="F:zinc ion binding"/>
    <property type="evidence" value="ECO:0007669"/>
    <property type="project" value="UniProtKB-KW"/>
</dbReference>